<dbReference type="RefSeq" id="WP_185681650.1">
    <property type="nucleotide sequence ID" value="NZ_JACLAU010000001.1"/>
</dbReference>
<sequence>MTGSALPAIIRIDDMADPAISPELAAARLGPSDWPDRLTVTEVLDRAMAETGLSDFGPDTGFRERLAVILRALDEDAGLTRGGRITILQGAVRVMANRLRIEDLVKQHPEILGIPIERPIVIAGLPRSGTTHLVNWLSRDDRLHALTLWESEEPVPAIEVAPGEIDPRLARSAAVWGAFGRLLPHMAAMHEMAATDIHEDNELMFMDMNCYNWEFQSRLPRWIDHYLAHDRRVSYAYEKKVLQVITWYRGDRGRDPERMRRRWLLKSPQHMENLAAIKAVFPDATMVITHRDPVDVLRSLTTMLGYSDRIRRDPTDPPGLARHWAGRIERLLRECVAQRDVWGPDQSIDVLFHDYMADQEGMARRIYALAGLDLPPATEAKLRGYLAENPRHAAGKVIYDLEGTFGSDVAALRRQFAFYYDRFPVEQEG</sequence>
<dbReference type="SUPFAM" id="SSF52540">
    <property type="entry name" value="P-loop containing nucleoside triphosphate hydrolases"/>
    <property type="match status" value="1"/>
</dbReference>
<dbReference type="InterPro" id="IPR052736">
    <property type="entry name" value="Stf3_sulfotransferase"/>
</dbReference>
<dbReference type="Proteomes" id="UP000520156">
    <property type="component" value="Unassembled WGS sequence"/>
</dbReference>
<dbReference type="EMBL" id="JACLAU010000001">
    <property type="protein sequence ID" value="MBC2650235.1"/>
    <property type="molecule type" value="Genomic_DNA"/>
</dbReference>
<keyword evidence="2" id="KW-1185">Reference proteome</keyword>
<dbReference type="GO" id="GO:0016740">
    <property type="term" value="F:transferase activity"/>
    <property type="evidence" value="ECO:0007669"/>
    <property type="project" value="UniProtKB-KW"/>
</dbReference>
<name>A0A7X1F4J0_9SPHN</name>
<comment type="caution">
    <text evidence="1">The sequence shown here is derived from an EMBL/GenBank/DDBJ whole genome shotgun (WGS) entry which is preliminary data.</text>
</comment>
<reference evidence="1 2" key="1">
    <citation type="submission" date="2020-08" db="EMBL/GenBank/DDBJ databases">
        <title>The genome sequence of Novosphingobium flavum 4Y4.</title>
        <authorList>
            <person name="Liu Y."/>
        </authorList>
    </citation>
    <scope>NUCLEOTIDE SEQUENCE [LARGE SCALE GENOMIC DNA]</scope>
    <source>
        <strain evidence="1 2">4Y4</strain>
    </source>
</reference>
<evidence type="ECO:0000313" key="1">
    <source>
        <dbReference type="EMBL" id="MBC2650235.1"/>
    </source>
</evidence>
<evidence type="ECO:0000313" key="2">
    <source>
        <dbReference type="Proteomes" id="UP000520156"/>
    </source>
</evidence>
<dbReference type="Gene3D" id="3.40.50.300">
    <property type="entry name" value="P-loop containing nucleotide triphosphate hydrolases"/>
    <property type="match status" value="1"/>
</dbReference>
<dbReference type="AlphaFoldDB" id="A0A7X1F4J0"/>
<proteinExistence type="predicted"/>
<dbReference type="InterPro" id="IPR027417">
    <property type="entry name" value="P-loop_NTPase"/>
</dbReference>
<gene>
    <name evidence="1" type="ORF">H7F49_00785</name>
</gene>
<protein>
    <submittedName>
        <fullName evidence="1">Sulfotransferase</fullName>
    </submittedName>
</protein>
<dbReference type="PANTHER" id="PTHR36451">
    <property type="entry name" value="PAPS-DEPENDENT SULFOTRANSFERASE STF3"/>
    <property type="match status" value="1"/>
</dbReference>
<dbReference type="Pfam" id="PF13469">
    <property type="entry name" value="Sulfotransfer_3"/>
    <property type="match status" value="1"/>
</dbReference>
<organism evidence="1 2">
    <name type="scientific">Novosphingobium aerophilum</name>
    <dbReference type="NCBI Taxonomy" id="2839843"/>
    <lineage>
        <taxon>Bacteria</taxon>
        <taxon>Pseudomonadati</taxon>
        <taxon>Pseudomonadota</taxon>
        <taxon>Alphaproteobacteria</taxon>
        <taxon>Sphingomonadales</taxon>
        <taxon>Sphingomonadaceae</taxon>
        <taxon>Novosphingobium</taxon>
    </lineage>
</organism>
<dbReference type="PANTHER" id="PTHR36451:SF1">
    <property type="entry name" value="OMEGA-HYDROXY-BETA-DIHYDROMENAQUINONE-9 SULFOTRANSFERASE STF3"/>
    <property type="match status" value="1"/>
</dbReference>
<accession>A0A7X1F4J0</accession>
<keyword evidence="1" id="KW-0808">Transferase</keyword>